<dbReference type="GO" id="GO:0005524">
    <property type="term" value="F:ATP binding"/>
    <property type="evidence" value="ECO:0007669"/>
    <property type="project" value="UniProtKB-KW"/>
</dbReference>
<dbReference type="AlphaFoldDB" id="A0AAD8HZ65"/>
<gene>
    <name evidence="8" type="ORF">POM88_031624</name>
</gene>
<keyword evidence="4" id="KW-0547">Nucleotide-binding</keyword>
<dbReference type="InterPro" id="IPR000719">
    <property type="entry name" value="Prot_kinase_dom"/>
</dbReference>
<proteinExistence type="inferred from homology"/>
<comment type="similarity">
    <text evidence="1">Belongs to the protein kinase superfamily. CMGC Ser/Thr protein kinase family. GSK-3 subfamily.</text>
</comment>
<dbReference type="PROSITE" id="PS50011">
    <property type="entry name" value="PROTEIN_KINASE_DOM"/>
    <property type="match status" value="1"/>
</dbReference>
<keyword evidence="6" id="KW-0067">ATP-binding</keyword>
<organism evidence="8 9">
    <name type="scientific">Heracleum sosnowskyi</name>
    <dbReference type="NCBI Taxonomy" id="360622"/>
    <lineage>
        <taxon>Eukaryota</taxon>
        <taxon>Viridiplantae</taxon>
        <taxon>Streptophyta</taxon>
        <taxon>Embryophyta</taxon>
        <taxon>Tracheophyta</taxon>
        <taxon>Spermatophyta</taxon>
        <taxon>Magnoliopsida</taxon>
        <taxon>eudicotyledons</taxon>
        <taxon>Gunneridae</taxon>
        <taxon>Pentapetalae</taxon>
        <taxon>asterids</taxon>
        <taxon>campanulids</taxon>
        <taxon>Apiales</taxon>
        <taxon>Apiaceae</taxon>
        <taxon>Apioideae</taxon>
        <taxon>apioid superclade</taxon>
        <taxon>Tordylieae</taxon>
        <taxon>Tordyliinae</taxon>
        <taxon>Heracleum</taxon>
    </lineage>
</organism>
<dbReference type="PANTHER" id="PTHR24057">
    <property type="entry name" value="GLYCOGEN SYNTHASE KINASE-3 ALPHA"/>
    <property type="match status" value="1"/>
</dbReference>
<keyword evidence="3" id="KW-0808">Transferase</keyword>
<reference evidence="8" key="1">
    <citation type="submission" date="2023-02" db="EMBL/GenBank/DDBJ databases">
        <title>Genome of toxic invasive species Heracleum sosnowskyi carries increased number of genes despite the absence of recent whole-genome duplications.</title>
        <authorList>
            <person name="Schelkunov M."/>
            <person name="Shtratnikova V."/>
            <person name="Makarenko M."/>
            <person name="Klepikova A."/>
            <person name="Omelchenko D."/>
            <person name="Novikova G."/>
            <person name="Obukhova E."/>
            <person name="Bogdanov V."/>
            <person name="Penin A."/>
            <person name="Logacheva M."/>
        </authorList>
    </citation>
    <scope>NUCLEOTIDE SEQUENCE</scope>
    <source>
        <strain evidence="8">Hsosn_3</strain>
        <tissue evidence="8">Leaf</tissue>
    </source>
</reference>
<evidence type="ECO:0000313" key="9">
    <source>
        <dbReference type="Proteomes" id="UP001237642"/>
    </source>
</evidence>
<keyword evidence="5 8" id="KW-0418">Kinase</keyword>
<reference evidence="8" key="2">
    <citation type="submission" date="2023-05" db="EMBL/GenBank/DDBJ databases">
        <authorList>
            <person name="Schelkunov M.I."/>
        </authorList>
    </citation>
    <scope>NUCLEOTIDE SEQUENCE</scope>
    <source>
        <strain evidence="8">Hsosn_3</strain>
        <tissue evidence="8">Leaf</tissue>
    </source>
</reference>
<name>A0AAD8HZ65_9APIA</name>
<dbReference type="SUPFAM" id="SSF56112">
    <property type="entry name" value="Protein kinase-like (PK-like)"/>
    <property type="match status" value="1"/>
</dbReference>
<dbReference type="GO" id="GO:0004674">
    <property type="term" value="F:protein serine/threonine kinase activity"/>
    <property type="evidence" value="ECO:0007669"/>
    <property type="project" value="UniProtKB-KW"/>
</dbReference>
<keyword evidence="9" id="KW-1185">Reference proteome</keyword>
<evidence type="ECO:0000256" key="6">
    <source>
        <dbReference type="ARBA" id="ARBA00022840"/>
    </source>
</evidence>
<dbReference type="Proteomes" id="UP001237642">
    <property type="component" value="Unassembled WGS sequence"/>
</dbReference>
<dbReference type="InterPro" id="IPR011009">
    <property type="entry name" value="Kinase-like_dom_sf"/>
</dbReference>
<evidence type="ECO:0000256" key="2">
    <source>
        <dbReference type="ARBA" id="ARBA00022527"/>
    </source>
</evidence>
<evidence type="ECO:0000256" key="5">
    <source>
        <dbReference type="ARBA" id="ARBA00022777"/>
    </source>
</evidence>
<evidence type="ECO:0000256" key="1">
    <source>
        <dbReference type="ARBA" id="ARBA00005527"/>
    </source>
</evidence>
<dbReference type="InterPro" id="IPR050591">
    <property type="entry name" value="GSK-3"/>
</dbReference>
<accession>A0AAD8HZ65</accession>
<dbReference type="PANTHER" id="PTHR24057:SF42">
    <property type="entry name" value="SHAGGY-RELATED PROTEIN KINASE ETA"/>
    <property type="match status" value="1"/>
</dbReference>
<evidence type="ECO:0000256" key="4">
    <source>
        <dbReference type="ARBA" id="ARBA00022741"/>
    </source>
</evidence>
<dbReference type="GO" id="GO:0005737">
    <property type="term" value="C:cytoplasm"/>
    <property type="evidence" value="ECO:0007669"/>
    <property type="project" value="TreeGrafter"/>
</dbReference>
<feature type="domain" description="Protein kinase" evidence="7">
    <location>
        <begin position="1"/>
        <end position="190"/>
    </location>
</feature>
<dbReference type="GO" id="GO:0030154">
    <property type="term" value="P:cell differentiation"/>
    <property type="evidence" value="ECO:0007669"/>
    <property type="project" value="TreeGrafter"/>
</dbReference>
<dbReference type="GO" id="GO:0005634">
    <property type="term" value="C:nucleus"/>
    <property type="evidence" value="ECO:0007669"/>
    <property type="project" value="TreeGrafter"/>
</dbReference>
<evidence type="ECO:0000313" key="8">
    <source>
        <dbReference type="EMBL" id="KAK1375431.1"/>
    </source>
</evidence>
<protein>
    <submittedName>
        <fullName evidence="8">Shaggy-related protein kinase eta</fullName>
    </submittedName>
</protein>
<sequence length="191" mass="21941">MAYIHSRCKNFTKLIINLSIHDKAIVHENKTRPEAAEVQDLKPQNVLVDPLTHHVKICDFGSAKMLVLGTPTREEIRCMNPDYTDFRFPQIKAHPWHKVFHKRMPPEAIDLASRLLQYSPSLRCSPLEACSHPFFDELREPNARLPNGRPLPPLFDFKQELSGASPELVNRLIPDHVKRQMGLQFLHPTGT</sequence>
<dbReference type="Gene3D" id="1.10.510.10">
    <property type="entry name" value="Transferase(Phosphotransferase) domain 1"/>
    <property type="match status" value="2"/>
</dbReference>
<comment type="caution">
    <text evidence="8">The sequence shown here is derived from an EMBL/GenBank/DDBJ whole genome shotgun (WGS) entry which is preliminary data.</text>
</comment>
<dbReference type="EMBL" id="JAUIZM010000007">
    <property type="protein sequence ID" value="KAK1375431.1"/>
    <property type="molecule type" value="Genomic_DNA"/>
</dbReference>
<dbReference type="GO" id="GO:0009742">
    <property type="term" value="P:brassinosteroid mediated signaling pathway"/>
    <property type="evidence" value="ECO:0007669"/>
    <property type="project" value="TreeGrafter"/>
</dbReference>
<evidence type="ECO:0000259" key="7">
    <source>
        <dbReference type="PROSITE" id="PS50011"/>
    </source>
</evidence>
<evidence type="ECO:0000256" key="3">
    <source>
        <dbReference type="ARBA" id="ARBA00022679"/>
    </source>
</evidence>
<keyword evidence="2" id="KW-0723">Serine/threonine-protein kinase</keyword>